<protein>
    <recommendedName>
        <fullName evidence="2">Glycosidase</fullName>
    </recommendedName>
</protein>
<accession>X1PDD0</accession>
<gene>
    <name evidence="1" type="ORF">S06H3_36196</name>
</gene>
<feature type="non-terminal residue" evidence="1">
    <location>
        <position position="1"/>
    </location>
</feature>
<organism evidence="1">
    <name type="scientific">marine sediment metagenome</name>
    <dbReference type="NCBI Taxonomy" id="412755"/>
    <lineage>
        <taxon>unclassified sequences</taxon>
        <taxon>metagenomes</taxon>
        <taxon>ecological metagenomes</taxon>
    </lineage>
</organism>
<evidence type="ECO:0008006" key="2">
    <source>
        <dbReference type="Google" id="ProtNLM"/>
    </source>
</evidence>
<dbReference type="AlphaFoldDB" id="X1PDD0"/>
<sequence length="34" mass="3770">VESLRLYYGAADKVVALATADLNEILSFLKRDSK</sequence>
<name>X1PDD0_9ZZZZ</name>
<comment type="caution">
    <text evidence="1">The sequence shown here is derived from an EMBL/GenBank/DDBJ whole genome shotgun (WGS) entry which is preliminary data.</text>
</comment>
<dbReference type="EMBL" id="BARV01021902">
    <property type="protein sequence ID" value="GAI28924.1"/>
    <property type="molecule type" value="Genomic_DNA"/>
</dbReference>
<dbReference type="InterPro" id="IPR023296">
    <property type="entry name" value="Glyco_hydro_beta-prop_sf"/>
</dbReference>
<evidence type="ECO:0000313" key="1">
    <source>
        <dbReference type="EMBL" id="GAI28924.1"/>
    </source>
</evidence>
<reference evidence="1" key="1">
    <citation type="journal article" date="2014" name="Front. Microbiol.">
        <title>High frequency of phylogenetically diverse reductive dehalogenase-homologous genes in deep subseafloor sedimentary metagenomes.</title>
        <authorList>
            <person name="Kawai M."/>
            <person name="Futagami T."/>
            <person name="Toyoda A."/>
            <person name="Takaki Y."/>
            <person name="Nishi S."/>
            <person name="Hori S."/>
            <person name="Arai W."/>
            <person name="Tsubouchi T."/>
            <person name="Morono Y."/>
            <person name="Uchiyama I."/>
            <person name="Ito T."/>
            <person name="Fujiyama A."/>
            <person name="Inagaki F."/>
            <person name="Takami H."/>
        </authorList>
    </citation>
    <scope>NUCLEOTIDE SEQUENCE</scope>
    <source>
        <strain evidence="1">Expedition CK06-06</strain>
    </source>
</reference>
<proteinExistence type="predicted"/>
<dbReference type="Gene3D" id="2.115.10.20">
    <property type="entry name" value="Glycosyl hydrolase domain, family 43"/>
    <property type="match status" value="1"/>
</dbReference>